<feature type="transmembrane region" description="Helical" evidence="2">
    <location>
        <begin position="323"/>
        <end position="340"/>
    </location>
</feature>
<keyword evidence="4" id="KW-1185">Reference proteome</keyword>
<reference evidence="3 4" key="1">
    <citation type="submission" date="2014-12" db="EMBL/GenBank/DDBJ databases">
        <authorList>
            <person name="Neuveglise Cecile"/>
        </authorList>
    </citation>
    <scope>NUCLEOTIDE SEQUENCE [LARGE SCALE GENOMIC DNA]</scope>
    <source>
        <strain evidence="3 4">CBS 12615</strain>
    </source>
</reference>
<proteinExistence type="predicted"/>
<feature type="region of interest" description="Disordered" evidence="1">
    <location>
        <begin position="32"/>
        <end position="62"/>
    </location>
</feature>
<organism evidence="3 4">
    <name type="scientific">Lachancea lanzarotensis</name>
    <dbReference type="NCBI Taxonomy" id="1245769"/>
    <lineage>
        <taxon>Eukaryota</taxon>
        <taxon>Fungi</taxon>
        <taxon>Dikarya</taxon>
        <taxon>Ascomycota</taxon>
        <taxon>Saccharomycotina</taxon>
        <taxon>Saccharomycetes</taxon>
        <taxon>Saccharomycetales</taxon>
        <taxon>Saccharomycetaceae</taxon>
        <taxon>Lachancea</taxon>
    </lineage>
</organism>
<dbReference type="RefSeq" id="XP_022630842.1">
    <property type="nucleotide sequence ID" value="XM_022775056.1"/>
</dbReference>
<gene>
    <name evidence="3" type="ORF">LALA0_S12e03466g</name>
</gene>
<evidence type="ECO:0000313" key="4">
    <source>
        <dbReference type="Proteomes" id="UP000054304"/>
    </source>
</evidence>
<feature type="compositionally biased region" description="Basic and acidic residues" evidence="1">
    <location>
        <begin position="204"/>
        <end position="214"/>
    </location>
</feature>
<dbReference type="AlphaFoldDB" id="A0A0C7NE59"/>
<feature type="compositionally biased region" description="Basic and acidic residues" evidence="1">
    <location>
        <begin position="35"/>
        <end position="46"/>
    </location>
</feature>
<feature type="region of interest" description="Disordered" evidence="1">
    <location>
        <begin position="164"/>
        <end position="254"/>
    </location>
</feature>
<dbReference type="OrthoDB" id="4053921at2759"/>
<dbReference type="STRING" id="1245769.A0A0C7NE59"/>
<accession>A0A0C7NE59</accession>
<evidence type="ECO:0000256" key="2">
    <source>
        <dbReference type="SAM" id="Phobius"/>
    </source>
</evidence>
<dbReference type="Proteomes" id="UP000054304">
    <property type="component" value="Unassembled WGS sequence"/>
</dbReference>
<name>A0A0C7NE59_9SACH</name>
<evidence type="ECO:0000256" key="1">
    <source>
        <dbReference type="SAM" id="MobiDB-lite"/>
    </source>
</evidence>
<keyword evidence="2" id="KW-1133">Transmembrane helix</keyword>
<sequence length="343" mass="39373">MNSSNLNQSHLPSYENRLASESRIARINEIYNRSHKQDSQKHRDSIISDNSTSVVSDLHDGPYLQESQPVVDLNYRQQEFLDKRPTNNIEAPEFSTIKLEDGFNPFRPRFTEVRPRSKDEMEQELHFTPKLRSRRSIIFSRTPSNDIPVREEALHLFKNRNRHFSSDIGKNESTTSAKSRESFKELKARLGKPLPLGYLSSSSENHEENPESHKKAVKPRWKRILSSSEKRPDWTTLQDRIRSPSDHGSIRMHASDSEMSLAGLLGDDEDRANDGAAADPSKLVVDEEHFETINENLRTNTEKLDQIMTILDERSQNNGKLEAVAWVTCIIILVLLNVFLSNV</sequence>
<feature type="compositionally biased region" description="Basic and acidic residues" evidence="1">
    <location>
        <begin position="178"/>
        <end position="188"/>
    </location>
</feature>
<evidence type="ECO:0000313" key="3">
    <source>
        <dbReference type="EMBL" id="CEP64637.1"/>
    </source>
</evidence>
<dbReference type="GeneID" id="34688197"/>
<keyword evidence="2" id="KW-0812">Transmembrane</keyword>
<feature type="compositionally biased region" description="Basic and acidic residues" evidence="1">
    <location>
        <begin position="228"/>
        <end position="254"/>
    </location>
</feature>
<dbReference type="EMBL" id="LN736371">
    <property type="protein sequence ID" value="CEP64637.1"/>
    <property type="molecule type" value="Genomic_DNA"/>
</dbReference>
<protein>
    <submittedName>
        <fullName evidence="3">LALA0S12e03466g1_1</fullName>
    </submittedName>
</protein>
<dbReference type="HOGENOM" id="CLU_858446_0_0_1"/>
<keyword evidence="2" id="KW-0472">Membrane</keyword>